<dbReference type="GO" id="GO:0018773">
    <property type="term" value="F:acetylpyruvate hydrolase activity"/>
    <property type="evidence" value="ECO:0007669"/>
    <property type="project" value="TreeGrafter"/>
</dbReference>
<keyword evidence="5" id="KW-1185">Reference proteome</keyword>
<dbReference type="Pfam" id="PF10370">
    <property type="entry name" value="Rv2993c-like_N"/>
    <property type="match status" value="1"/>
</dbReference>
<proteinExistence type="predicted"/>
<evidence type="ECO:0000256" key="1">
    <source>
        <dbReference type="ARBA" id="ARBA00022723"/>
    </source>
</evidence>
<accession>A0A158ILI5</accession>
<dbReference type="AlphaFoldDB" id="A0A158ILI5"/>
<dbReference type="Pfam" id="PF01557">
    <property type="entry name" value="FAA_hydrolase"/>
    <property type="match status" value="1"/>
</dbReference>
<keyword evidence="1" id="KW-0479">Metal-binding</keyword>
<gene>
    <name evidence="4" type="ORF">AWB70_05046</name>
</gene>
<dbReference type="InterPro" id="IPR018833">
    <property type="entry name" value="Rv2993c-like_N"/>
</dbReference>
<dbReference type="RefSeq" id="WP_053568222.1">
    <property type="nucleotide sequence ID" value="NZ_FCNY02000014.1"/>
</dbReference>
<evidence type="ECO:0000313" key="4">
    <source>
        <dbReference type="EMBL" id="SAL57436.1"/>
    </source>
</evidence>
<evidence type="ECO:0000313" key="5">
    <source>
        <dbReference type="Proteomes" id="UP000054740"/>
    </source>
</evidence>
<evidence type="ECO:0000259" key="3">
    <source>
        <dbReference type="Pfam" id="PF10370"/>
    </source>
</evidence>
<dbReference type="GO" id="GO:0046872">
    <property type="term" value="F:metal ion binding"/>
    <property type="evidence" value="ECO:0007669"/>
    <property type="project" value="UniProtKB-KW"/>
</dbReference>
<sequence>MSLWIRYTRATAKGEGRAGFGMLENGRVVEYEGDMFASPHRTGQVFDLDDISLTSPCVPSRIVALWNNFHALSAKLGKALPAHPLFLIKPSTSLAGPGDTILRPAGYGGKIVYEGELGIVIGKRCSNVSIEEAADYVFGYTVVNDVTAAELLFEDANFPQWCRAKGYDTFGCIGPAIATALDWQNAHVVTTLDGVERQNYPLADMAFSPLEQVSLISRDMTLLPGDVIACGTSLGVGSMRDGATVEVSIEGIGTLTNHVSEVLAKT</sequence>
<reference evidence="5" key="1">
    <citation type="submission" date="2016-01" db="EMBL/GenBank/DDBJ databases">
        <authorList>
            <person name="Peeters C."/>
        </authorList>
    </citation>
    <scope>NUCLEOTIDE SEQUENCE [LARGE SCALE GENOMIC DNA]</scope>
</reference>
<evidence type="ECO:0000259" key="2">
    <source>
        <dbReference type="Pfam" id="PF01557"/>
    </source>
</evidence>
<dbReference type="InterPro" id="IPR011234">
    <property type="entry name" value="Fumarylacetoacetase-like_C"/>
</dbReference>
<protein>
    <submittedName>
        <fullName evidence="4">5-oxopent-3-ene-1,2,5-tricarboxylate decarboxylase</fullName>
    </submittedName>
</protein>
<dbReference type="InterPro" id="IPR036663">
    <property type="entry name" value="Fumarylacetoacetase_C_sf"/>
</dbReference>
<name>A0A158ILI5_CABCO</name>
<dbReference type="PANTHER" id="PTHR11820:SF7">
    <property type="entry name" value="ACYLPYRUVASE FAHD1, MITOCHONDRIAL"/>
    <property type="match status" value="1"/>
</dbReference>
<feature type="domain" description="Rv2993c-like N-terminal" evidence="3">
    <location>
        <begin position="7"/>
        <end position="56"/>
    </location>
</feature>
<organism evidence="4 5">
    <name type="scientific">Caballeronia cordobensis</name>
    <name type="common">Burkholderia cordobensis</name>
    <dbReference type="NCBI Taxonomy" id="1353886"/>
    <lineage>
        <taxon>Bacteria</taxon>
        <taxon>Pseudomonadati</taxon>
        <taxon>Pseudomonadota</taxon>
        <taxon>Betaproteobacteria</taxon>
        <taxon>Burkholderiales</taxon>
        <taxon>Burkholderiaceae</taxon>
        <taxon>Caballeronia</taxon>
    </lineage>
</organism>
<feature type="domain" description="Fumarylacetoacetase-like C-terminal" evidence="2">
    <location>
        <begin position="62"/>
        <end position="259"/>
    </location>
</feature>
<dbReference type="SUPFAM" id="SSF56529">
    <property type="entry name" value="FAH"/>
    <property type="match status" value="1"/>
</dbReference>
<dbReference type="EMBL" id="FCNY02000014">
    <property type="protein sequence ID" value="SAL57436.1"/>
    <property type="molecule type" value="Genomic_DNA"/>
</dbReference>
<dbReference type="Gene3D" id="3.90.850.10">
    <property type="entry name" value="Fumarylacetoacetase-like, C-terminal domain"/>
    <property type="match status" value="1"/>
</dbReference>
<dbReference type="Proteomes" id="UP000054740">
    <property type="component" value="Unassembled WGS sequence"/>
</dbReference>
<dbReference type="PANTHER" id="PTHR11820">
    <property type="entry name" value="ACYLPYRUVASE"/>
    <property type="match status" value="1"/>
</dbReference>